<organism evidence="1 2">
    <name type="scientific">Entamoeba invadens IP1</name>
    <dbReference type="NCBI Taxonomy" id="370355"/>
    <lineage>
        <taxon>Eukaryota</taxon>
        <taxon>Amoebozoa</taxon>
        <taxon>Evosea</taxon>
        <taxon>Archamoebae</taxon>
        <taxon>Mastigamoebida</taxon>
        <taxon>Entamoebidae</taxon>
        <taxon>Entamoeba</taxon>
    </lineage>
</organism>
<dbReference type="Pfam" id="PF13306">
    <property type="entry name" value="LRR_5"/>
    <property type="match status" value="6"/>
</dbReference>
<protein>
    <recommendedName>
        <fullName evidence="3">Leucine rich repeat containing protein BspA family protein</fullName>
    </recommendedName>
</protein>
<dbReference type="PANTHER" id="PTHR45661:SF3">
    <property type="entry name" value="IG-LIKE DOMAIN-CONTAINING PROTEIN"/>
    <property type="match status" value="1"/>
</dbReference>
<evidence type="ECO:0000313" key="1">
    <source>
        <dbReference type="EMBL" id="ELP85855.1"/>
    </source>
</evidence>
<dbReference type="InterPro" id="IPR026906">
    <property type="entry name" value="LRR_5"/>
</dbReference>
<dbReference type="InterPro" id="IPR032675">
    <property type="entry name" value="LRR_dom_sf"/>
</dbReference>
<dbReference type="GeneID" id="14884819"/>
<dbReference type="PANTHER" id="PTHR45661">
    <property type="entry name" value="SURFACE ANTIGEN"/>
    <property type="match status" value="1"/>
</dbReference>
<dbReference type="RefSeq" id="XP_004185201.1">
    <property type="nucleotide sequence ID" value="XM_004185153.1"/>
</dbReference>
<dbReference type="Gene3D" id="3.40.50.12480">
    <property type="match status" value="1"/>
</dbReference>
<keyword evidence="2" id="KW-1185">Reference proteome</keyword>
<name>A0A0A1TX33_ENTIV</name>
<dbReference type="VEuPathDB" id="AmoebaDB:EIN_282360"/>
<dbReference type="OrthoDB" id="27520at2759"/>
<dbReference type="InterPro" id="IPR053139">
    <property type="entry name" value="Surface_bspA-like"/>
</dbReference>
<proteinExistence type="predicted"/>
<dbReference type="Proteomes" id="UP000014680">
    <property type="component" value="Unassembled WGS sequence"/>
</dbReference>
<reference evidence="1 2" key="1">
    <citation type="submission" date="2012-10" db="EMBL/GenBank/DDBJ databases">
        <authorList>
            <person name="Zafar N."/>
            <person name="Inman J."/>
            <person name="Hall N."/>
            <person name="Lorenzi H."/>
            <person name="Caler E."/>
        </authorList>
    </citation>
    <scope>NUCLEOTIDE SEQUENCE [LARGE SCALE GENOMIC DNA]</scope>
    <source>
        <strain evidence="1 2">IP1</strain>
    </source>
</reference>
<dbReference type="Gene3D" id="3.80.10.10">
    <property type="entry name" value="Ribonuclease Inhibitor"/>
    <property type="match status" value="2"/>
</dbReference>
<dbReference type="AlphaFoldDB" id="A0A0A1TX33"/>
<dbReference type="SUPFAM" id="SSF52058">
    <property type="entry name" value="L domain-like"/>
    <property type="match status" value="1"/>
</dbReference>
<accession>A0A0A1TX33</accession>
<dbReference type="SUPFAM" id="SSF52047">
    <property type="entry name" value="RNI-like"/>
    <property type="match status" value="1"/>
</dbReference>
<gene>
    <name evidence="1" type="ORF">EIN_282360</name>
</gene>
<sequence>MDFSDITKIELNENGEITHIDLNTSLEQLDSYQLVLKSVTSLFIPSTVALVGNCCISHYNHLKNIVVPKYATAICNNAINFEYLTQIVSSKNTKQFNCNFIHCKFEVFEIPDGVKEIEENTFYDCQKLTKIVILSTVTKISENFVSNCNSLTEIKIVKSDNNITLLDTKKVILKNQILTGDLLKNIPDYVNTLYYVTCVPVDVTQIIIPSTITKIVNNAFFGINNLCELTLPDTLIDIGKHIFSDNKKLTKIHIGNNTKSDFDKFVVSYCCHLRLLNCGYHFDNIEFTDDDFDVVGNNFEMSEVHQFELETKTLENKIFENVPPLVAPYNNLLIKTKHLIIPKEVTEMAKYSCENSSIRSVEILNISVIEENAFSCCDFLTKVVFSQKLKNIKNEAFLSCYSLKEITLPKNIQTIGDSSFEKCYSLTKVFCENDDVIYGTKFFAFCVSLKEVPVIKNINVAMFFECKSLCQISLSQNCKEICDFEFYRCLSLSKIDIPKSVTRIGAFSFRKCVALKKIEIPSNVVNADDGAFYDCKNIEKVVIYNSSVICGVDVFEGCERITSLQIGTEKEIYKFEVSYTFYLQMKNIPIYCENVVVKRSDVLKYGTTTMINEIQSNNLIHRIDEGCFFNNTELTKIEIPEHVTEIGDFAFYNCLNLKKSCITNKRCGNFTLLETLKNMEYVVSTNVSG</sequence>
<evidence type="ECO:0000313" key="2">
    <source>
        <dbReference type="Proteomes" id="UP000014680"/>
    </source>
</evidence>
<dbReference type="KEGG" id="eiv:EIN_282360"/>
<evidence type="ECO:0008006" key="3">
    <source>
        <dbReference type="Google" id="ProtNLM"/>
    </source>
</evidence>
<dbReference type="EMBL" id="KB207030">
    <property type="protein sequence ID" value="ELP85855.1"/>
    <property type="molecule type" value="Genomic_DNA"/>
</dbReference>